<name>A0ABP7PEB9_9BACT</name>
<dbReference type="NCBIfam" id="TIGR04183">
    <property type="entry name" value="Por_Secre_tail"/>
    <property type="match status" value="1"/>
</dbReference>
<dbReference type="InterPro" id="IPR026444">
    <property type="entry name" value="Secre_tail"/>
</dbReference>
<dbReference type="Pfam" id="PF14339">
    <property type="entry name" value="DUF4394"/>
    <property type="match status" value="1"/>
</dbReference>
<proteinExistence type="predicted"/>
<evidence type="ECO:0000313" key="3">
    <source>
        <dbReference type="EMBL" id="GAA3963147.1"/>
    </source>
</evidence>
<accession>A0ABP7PEB9</accession>
<evidence type="ECO:0000259" key="2">
    <source>
        <dbReference type="Pfam" id="PF18962"/>
    </source>
</evidence>
<keyword evidence="4" id="KW-1185">Reference proteome</keyword>
<feature type="domain" description="Secretion system C-terminal sorting" evidence="2">
    <location>
        <begin position="851"/>
        <end position="928"/>
    </location>
</feature>
<feature type="domain" description="DUF4394" evidence="1">
    <location>
        <begin position="32"/>
        <end position="272"/>
    </location>
</feature>
<dbReference type="Pfam" id="PF18962">
    <property type="entry name" value="Por_Secre_tail"/>
    <property type="match status" value="1"/>
</dbReference>
<dbReference type="Proteomes" id="UP001501556">
    <property type="component" value="Unassembled WGS sequence"/>
</dbReference>
<comment type="caution">
    <text evidence="3">The sequence shown here is derived from an EMBL/GenBank/DDBJ whole genome shotgun (WGS) entry which is preliminary data.</text>
</comment>
<evidence type="ECO:0000313" key="4">
    <source>
        <dbReference type="Proteomes" id="UP001501556"/>
    </source>
</evidence>
<gene>
    <name evidence="3" type="ORF">GCM10022407_07300</name>
</gene>
<dbReference type="InterPro" id="IPR025507">
    <property type="entry name" value="DUF4394"/>
</dbReference>
<sequence length="929" mass="95164">MGLGTITGSNFRGEPVGSQGLVLIDPNNGAAQNLAPVRIAGVAAGQTLVGIDYRPADNLLYALGYDASTAGNNTQLYLLNAGTNVASPIGSAIRLELGGPTERIGFDFNPTVDRVRVTSSNDANYRLNPITGGIAATDGTLAYAAADPNAGTNPGVSAVAYTNSTVGSATTTTLYDFDYRNNGLFSIQNPPNSGTLNTQSTVVFVITGGAAPGTYGIGQPDAIGLDIYFDPGNNINTGYVTEVTAPRSNGARASNTYRLDLATGVATQLGNTVPASQLLNFEIRDLAVTLAPPVLVTWNGSVSTDWRTAANWTPAFVPTAATDVVIPGGTPFQPIVSTNQQTRAITLNTGALLTTADGSNLVVGGNFTNNGGALAGSGSGTVVLDLNTAQTIGGTSPTIFQNLTIGLGTASLAPAASLAAPASVRRLLTLFGDLTVTGQTFTLLSDASNTAQVVNISGSVVGATTVQRYIDPSRNGGPGYRHYSPPVSGSTVADLTTTGYTPVVNPAYNTIGNTVRPFPTVFGYDETRVNSSGNPAPMDFDKGFFSPGSLGDALEVTRGYTVNIPATANVDFVGTLNNGPLTAGGLTRGGQAESGYHLRGNPYPAPLDWQAMIDAGRLTNVDNALYVFKSSGQYTGSYASYIAGVGVNGGTNILPSSQGFFVRTSAPGQVGRISFTNQERLTTYNNTPFQRGTADTRTQLTLSLTNAAAATQIAVYFDKGATAGFDRAFDAAALPNSNGLTLATEVESQPAAINGLPVLTGADVVLPLRLAATAAGTYTLAVDNLANLPANYRAYLRDGSTGTYADLATTPSISLTLAANGATGGRYAVVFSTQHRVLATAPAALARLATVYPNPAHGTATLLLPAALRGTAATVVTVVDNLGRAVLARTLAAGTAETLELPLTGLAPGVYSVQARTAAGLVAKRLIVQ</sequence>
<evidence type="ECO:0008006" key="5">
    <source>
        <dbReference type="Google" id="ProtNLM"/>
    </source>
</evidence>
<dbReference type="EMBL" id="BAABDI010000003">
    <property type="protein sequence ID" value="GAA3963147.1"/>
    <property type="molecule type" value="Genomic_DNA"/>
</dbReference>
<evidence type="ECO:0000259" key="1">
    <source>
        <dbReference type="Pfam" id="PF14339"/>
    </source>
</evidence>
<protein>
    <recommendedName>
        <fullName evidence="5">Por secretion system C-terminal sorting domain-containing protein</fullName>
    </recommendedName>
</protein>
<reference evidence="4" key="1">
    <citation type="journal article" date="2019" name="Int. J. Syst. Evol. Microbiol.">
        <title>The Global Catalogue of Microorganisms (GCM) 10K type strain sequencing project: providing services to taxonomists for standard genome sequencing and annotation.</title>
        <authorList>
            <consortium name="The Broad Institute Genomics Platform"/>
            <consortium name="The Broad Institute Genome Sequencing Center for Infectious Disease"/>
            <person name="Wu L."/>
            <person name="Ma J."/>
        </authorList>
    </citation>
    <scope>NUCLEOTIDE SEQUENCE [LARGE SCALE GENOMIC DNA]</scope>
    <source>
        <strain evidence="4">JCM 17217</strain>
    </source>
</reference>
<organism evidence="3 4">
    <name type="scientific">Hymenobacter antarcticus</name>
    <dbReference type="NCBI Taxonomy" id="486270"/>
    <lineage>
        <taxon>Bacteria</taxon>
        <taxon>Pseudomonadati</taxon>
        <taxon>Bacteroidota</taxon>
        <taxon>Cytophagia</taxon>
        <taxon>Cytophagales</taxon>
        <taxon>Hymenobacteraceae</taxon>
        <taxon>Hymenobacter</taxon>
    </lineage>
</organism>